<feature type="signal peptide" evidence="1">
    <location>
        <begin position="1"/>
        <end position="26"/>
    </location>
</feature>
<dbReference type="Proteomes" id="UP001320119">
    <property type="component" value="Chromosome"/>
</dbReference>
<feature type="domain" description="DUF4124" evidence="2">
    <location>
        <begin position="16"/>
        <end position="81"/>
    </location>
</feature>
<feature type="chain" id="PRO_5042892321" description="DUF4124 domain-containing protein" evidence="1">
    <location>
        <begin position="27"/>
        <end position="219"/>
    </location>
</feature>
<dbReference type="EMBL" id="AP023086">
    <property type="protein sequence ID" value="BCD96433.1"/>
    <property type="molecule type" value="Genomic_DNA"/>
</dbReference>
<dbReference type="AlphaFoldDB" id="A0AAN1WF48"/>
<dbReference type="PROSITE" id="PS51257">
    <property type="entry name" value="PROKAR_LIPOPROTEIN"/>
    <property type="match status" value="1"/>
</dbReference>
<sequence length="219" mass="24153">MNIMKFGIGLSVLVLSCYMSSVFAQAQYYRYVNEDGVKVMGHSIPPQYVKNGYEIVSTQGRVLEVVEPAPDPEFVEQERAKAELKAEYDLLARRYSTVRDIEAAKQRKLVHVDASILLVDNSIENIQEEIDDITTRAAGFERAGKEVPSNILDTLAALNEKMAATQAIRSQRIEEKSIIEERFAKELQLFTLGVASFSEGATGEADASAKESAGAQTAN</sequence>
<dbReference type="RefSeq" id="WP_236985933.1">
    <property type="nucleotide sequence ID" value="NZ_AP023086.1"/>
</dbReference>
<organism evidence="3 4">
    <name type="scientific">Marinagarivorans cellulosilyticus</name>
    <dbReference type="NCBI Taxonomy" id="2721545"/>
    <lineage>
        <taxon>Bacteria</taxon>
        <taxon>Pseudomonadati</taxon>
        <taxon>Pseudomonadota</taxon>
        <taxon>Gammaproteobacteria</taxon>
        <taxon>Cellvibrionales</taxon>
        <taxon>Cellvibrionaceae</taxon>
        <taxon>Marinagarivorans</taxon>
    </lineage>
</organism>
<evidence type="ECO:0000259" key="2">
    <source>
        <dbReference type="Pfam" id="PF13511"/>
    </source>
</evidence>
<evidence type="ECO:0000313" key="3">
    <source>
        <dbReference type="EMBL" id="BCD96433.1"/>
    </source>
</evidence>
<keyword evidence="4" id="KW-1185">Reference proteome</keyword>
<reference evidence="3 4" key="1">
    <citation type="journal article" date="2022" name="IScience">
        <title>An ultrasensitive nanofiber-based assay for enzymatic hydrolysis and deep-sea microbial degradation of cellulose.</title>
        <authorList>
            <person name="Tsudome M."/>
            <person name="Tachioka M."/>
            <person name="Miyazaki M."/>
            <person name="Uchimura K."/>
            <person name="Tsuda M."/>
            <person name="Takaki Y."/>
            <person name="Deguchi S."/>
        </authorList>
    </citation>
    <scope>NUCLEOTIDE SEQUENCE [LARGE SCALE GENOMIC DNA]</scope>
    <source>
        <strain evidence="3 4">GE09</strain>
    </source>
</reference>
<evidence type="ECO:0000256" key="1">
    <source>
        <dbReference type="SAM" id="SignalP"/>
    </source>
</evidence>
<dbReference type="Pfam" id="PF13511">
    <property type="entry name" value="DUF4124"/>
    <property type="match status" value="1"/>
</dbReference>
<keyword evidence="1" id="KW-0732">Signal</keyword>
<evidence type="ECO:0000313" key="4">
    <source>
        <dbReference type="Proteomes" id="UP001320119"/>
    </source>
</evidence>
<name>A0AAN1WF48_9GAMM</name>
<dbReference type="KEGG" id="marq:MARGE09_P0633"/>
<gene>
    <name evidence="3" type="ORF">MARGE09_P0633</name>
</gene>
<accession>A0AAN1WF48</accession>
<dbReference type="InterPro" id="IPR025392">
    <property type="entry name" value="DUF4124"/>
</dbReference>
<protein>
    <recommendedName>
        <fullName evidence="2">DUF4124 domain-containing protein</fullName>
    </recommendedName>
</protein>
<proteinExistence type="predicted"/>